<feature type="binding site" evidence="5">
    <location>
        <begin position="123"/>
        <end position="128"/>
    </location>
    <ligand>
        <name>S-adenosyl-L-methionine</name>
        <dbReference type="ChEBI" id="CHEBI:59789"/>
    </ligand>
</feature>
<dbReference type="AlphaFoldDB" id="A0A172YFI4"/>
<sequence length="155" mass="17390">MKLRVLAVGTRMPGWVAEGVEEYRKRMPRECSLLIEEIPPGPRGKNADVARAITQEGDRMLARLDADLQIVALDVQGRPWSTPELATRLDGWKLDGRDVALLIGGPDGLDPRCLARADARWSLSRLTLPHPLVRVVLAEQLYRAWTLSIGHPYHR</sequence>
<reference evidence="6 7" key="1">
    <citation type="submission" date="2016-04" db="EMBL/GenBank/DDBJ databases">
        <title>Complete Genome Sequence of Halotalea alkalilenta IHB B 13600.</title>
        <authorList>
            <person name="Swarnkar M.K."/>
            <person name="Sharma A."/>
            <person name="Kaushal K."/>
            <person name="Soni R."/>
            <person name="Rana S."/>
            <person name="Singh A.K."/>
            <person name="Gulati A."/>
        </authorList>
    </citation>
    <scope>NUCLEOTIDE SEQUENCE [LARGE SCALE GENOMIC DNA]</scope>
    <source>
        <strain evidence="6 7">IHB B 13600</strain>
    </source>
</reference>
<dbReference type="PANTHER" id="PTHR33603">
    <property type="entry name" value="METHYLTRANSFERASE"/>
    <property type="match status" value="1"/>
</dbReference>
<keyword evidence="5" id="KW-0963">Cytoplasm</keyword>
<comment type="subcellular location">
    <subcellularLocation>
        <location evidence="5">Cytoplasm</location>
    </subcellularLocation>
</comment>
<protein>
    <recommendedName>
        <fullName evidence="5">Ribosomal RNA large subunit methyltransferase H</fullName>
        <ecNumber evidence="5">2.1.1.177</ecNumber>
    </recommendedName>
    <alternativeName>
        <fullName evidence="5">23S rRNA (pseudouridine1915-N3)-methyltransferase</fullName>
    </alternativeName>
    <alternativeName>
        <fullName evidence="5">23S rRNA m3Psi1915 methyltransferase</fullName>
    </alternativeName>
    <alternativeName>
        <fullName evidence="5">rRNA (pseudouridine-N3-)-methyltransferase RlmH</fullName>
    </alternativeName>
</protein>
<keyword evidence="1 5" id="KW-0489">Methyltransferase</keyword>
<dbReference type="RefSeq" id="WP_064122797.1">
    <property type="nucleotide sequence ID" value="NZ_CP015243.1"/>
</dbReference>
<keyword evidence="7" id="KW-1185">Reference proteome</keyword>
<dbReference type="InterPro" id="IPR029028">
    <property type="entry name" value="Alpha/beta_knot_MTases"/>
</dbReference>
<dbReference type="Gene3D" id="3.40.1280.10">
    <property type="match status" value="1"/>
</dbReference>
<dbReference type="Pfam" id="PF02590">
    <property type="entry name" value="SPOUT_MTase"/>
    <property type="match status" value="1"/>
</dbReference>
<feature type="binding site" evidence="5">
    <location>
        <position position="73"/>
    </location>
    <ligand>
        <name>S-adenosyl-L-methionine</name>
        <dbReference type="ChEBI" id="CHEBI:59789"/>
    </ligand>
</feature>
<dbReference type="KEGG" id="haa:A5892_10705"/>
<evidence type="ECO:0000256" key="3">
    <source>
        <dbReference type="ARBA" id="ARBA00022691"/>
    </source>
</evidence>
<dbReference type="CDD" id="cd18081">
    <property type="entry name" value="RlmH-like"/>
    <property type="match status" value="1"/>
</dbReference>
<comment type="function">
    <text evidence="5">Specifically methylates the pseudouridine at position 1915 (m3Psi1915) in 23S rRNA.</text>
</comment>
<name>A0A172YFI4_9GAMM</name>
<dbReference type="NCBIfam" id="TIGR00246">
    <property type="entry name" value="tRNA_RlmH_YbeA"/>
    <property type="match status" value="1"/>
</dbReference>
<comment type="subunit">
    <text evidence="5">Homodimer.</text>
</comment>
<dbReference type="InterPro" id="IPR003742">
    <property type="entry name" value="RlmH-like"/>
</dbReference>
<keyword evidence="5" id="KW-0698">rRNA processing</keyword>
<dbReference type="NCBIfam" id="NF000986">
    <property type="entry name" value="PRK00103.1-4"/>
    <property type="match status" value="1"/>
</dbReference>
<gene>
    <name evidence="5" type="primary">rlmH</name>
    <name evidence="6" type="ORF">A5892_10705</name>
</gene>
<dbReference type="STRING" id="376489.A5892_10705"/>
<dbReference type="InterPro" id="IPR029026">
    <property type="entry name" value="tRNA_m1G_MTases_N"/>
</dbReference>
<comment type="catalytic activity">
    <reaction evidence="5">
        <text>pseudouridine(1915) in 23S rRNA + S-adenosyl-L-methionine = N(3)-methylpseudouridine(1915) in 23S rRNA + S-adenosyl-L-homocysteine + H(+)</text>
        <dbReference type="Rhea" id="RHEA:42752"/>
        <dbReference type="Rhea" id="RHEA-COMP:10221"/>
        <dbReference type="Rhea" id="RHEA-COMP:10222"/>
        <dbReference type="ChEBI" id="CHEBI:15378"/>
        <dbReference type="ChEBI" id="CHEBI:57856"/>
        <dbReference type="ChEBI" id="CHEBI:59789"/>
        <dbReference type="ChEBI" id="CHEBI:65314"/>
        <dbReference type="ChEBI" id="CHEBI:74486"/>
        <dbReference type="EC" id="2.1.1.177"/>
    </reaction>
</comment>
<evidence type="ECO:0000256" key="2">
    <source>
        <dbReference type="ARBA" id="ARBA00022679"/>
    </source>
</evidence>
<evidence type="ECO:0000256" key="1">
    <source>
        <dbReference type="ARBA" id="ARBA00022603"/>
    </source>
</evidence>
<keyword evidence="2 5" id="KW-0808">Transferase</keyword>
<keyword evidence="3 5" id="KW-0949">S-adenosyl-L-methionine</keyword>
<evidence type="ECO:0000313" key="6">
    <source>
        <dbReference type="EMBL" id="ANF57876.1"/>
    </source>
</evidence>
<dbReference type="EC" id="2.1.1.177" evidence="5"/>
<evidence type="ECO:0000313" key="7">
    <source>
        <dbReference type="Proteomes" id="UP000077875"/>
    </source>
</evidence>
<evidence type="ECO:0000256" key="5">
    <source>
        <dbReference type="HAMAP-Rule" id="MF_00658"/>
    </source>
</evidence>
<dbReference type="PIRSF" id="PIRSF004505">
    <property type="entry name" value="MT_bac"/>
    <property type="match status" value="1"/>
</dbReference>
<proteinExistence type="inferred from homology"/>
<dbReference type="SUPFAM" id="SSF75217">
    <property type="entry name" value="alpha/beta knot"/>
    <property type="match status" value="1"/>
</dbReference>
<accession>A0A172YFI4</accession>
<dbReference type="GO" id="GO:0005737">
    <property type="term" value="C:cytoplasm"/>
    <property type="evidence" value="ECO:0007669"/>
    <property type="project" value="UniProtKB-SubCell"/>
</dbReference>
<dbReference type="Proteomes" id="UP000077875">
    <property type="component" value="Chromosome"/>
</dbReference>
<dbReference type="EMBL" id="CP015243">
    <property type="protein sequence ID" value="ANF57876.1"/>
    <property type="molecule type" value="Genomic_DNA"/>
</dbReference>
<organism evidence="6 7">
    <name type="scientific">Halotalea alkalilenta</name>
    <dbReference type="NCBI Taxonomy" id="376489"/>
    <lineage>
        <taxon>Bacteria</taxon>
        <taxon>Pseudomonadati</taxon>
        <taxon>Pseudomonadota</taxon>
        <taxon>Gammaproteobacteria</taxon>
        <taxon>Oceanospirillales</taxon>
        <taxon>Halomonadaceae</taxon>
        <taxon>Halotalea</taxon>
    </lineage>
</organism>
<evidence type="ECO:0000256" key="4">
    <source>
        <dbReference type="ARBA" id="ARBA00038303"/>
    </source>
</evidence>
<comment type="similarity">
    <text evidence="4 5">Belongs to the RNA methyltransferase RlmH family.</text>
</comment>
<dbReference type="GO" id="GO:0070038">
    <property type="term" value="F:rRNA (pseudouridine-N3-)-methyltransferase activity"/>
    <property type="evidence" value="ECO:0007669"/>
    <property type="project" value="UniProtKB-UniRule"/>
</dbReference>
<dbReference type="PANTHER" id="PTHR33603:SF1">
    <property type="entry name" value="RIBOSOMAL RNA LARGE SUBUNIT METHYLTRANSFERASE H"/>
    <property type="match status" value="1"/>
</dbReference>
<dbReference type="HAMAP" id="MF_00658">
    <property type="entry name" value="23SrRNA_methyltr_H"/>
    <property type="match status" value="1"/>
</dbReference>
<feature type="binding site" evidence="5">
    <location>
        <position position="104"/>
    </location>
    <ligand>
        <name>S-adenosyl-L-methionine</name>
        <dbReference type="ChEBI" id="CHEBI:59789"/>
    </ligand>
</feature>